<reference evidence="5" key="1">
    <citation type="journal article" date="2015" name="Genome Announc.">
        <title>Draft genome sequence of the cellulolytic fungus Chaetomium globosum.</title>
        <authorList>
            <person name="Cuomo C.A."/>
            <person name="Untereiner W.A."/>
            <person name="Ma L.-J."/>
            <person name="Grabherr M."/>
            <person name="Birren B.W."/>
        </authorList>
    </citation>
    <scope>NUCLEOTIDE SEQUENCE [LARGE SCALE GENOMIC DNA]</scope>
    <source>
        <strain evidence="5">ATCC 6205 / CBS 148.51 / DSM 1962 / NBRC 6347 / NRRL 1970</strain>
    </source>
</reference>
<gene>
    <name evidence="4" type="ORF">CHGG_10745</name>
</gene>
<dbReference type="OrthoDB" id="4356994at2759"/>
<dbReference type="HOGENOM" id="CLU_051036_0_0_1"/>
<evidence type="ECO:0000313" key="5">
    <source>
        <dbReference type="Proteomes" id="UP000001056"/>
    </source>
</evidence>
<organism evidence="4 5">
    <name type="scientific">Chaetomium globosum (strain ATCC 6205 / CBS 148.51 / DSM 1962 / NBRC 6347 / NRRL 1970)</name>
    <name type="common">Soil fungus</name>
    <dbReference type="NCBI Taxonomy" id="306901"/>
    <lineage>
        <taxon>Eukaryota</taxon>
        <taxon>Fungi</taxon>
        <taxon>Dikarya</taxon>
        <taxon>Ascomycota</taxon>
        <taxon>Pezizomycotina</taxon>
        <taxon>Sordariomycetes</taxon>
        <taxon>Sordariomycetidae</taxon>
        <taxon>Sordariales</taxon>
        <taxon>Chaetomiaceae</taxon>
        <taxon>Chaetomium</taxon>
    </lineage>
</organism>
<proteinExistence type="predicted"/>
<sequence length="535" mass="57943">MFITLRTSGAQNEAGGGMEQVVRRNAGPNGVKNRVRPTRRPACVACQTKKLRCTGSPRNCDRCRARLVECVFPGNSGGQDDHRTHPSRPTSSSRLEWQKLPEVSPQQGDPSRESTSSGDGGDGTTLDPSSRPQQPQQHQQQQQQQQQQQSQQQQQQQQQQQGQQTQVGVPSPTIPAGVDTLEGDFFDYVIDGLDIDIDDLGQDGAPVESRPSVVSIHSGTSESSGYQPNKSPQQGPYDALGSYLSSALTAQAKCTVTQAQSRTAPETTAQELPSMLALDAGPLSPTQSWALSGVAPQSNPNRSGSPPCSCLSDLVRVVQQLDDDEFHITTMSLDQVLQLQKWLVFQCCKPLDCPKCLDLSTIHTVRLILCDRLTEMFECIHKRVKSASAILTGQNSDSSSHSASSQSPDSHSSHHSLHSAPPPSVAAVGSGPLPAQLFCSSSGRAANAAACNPLMFSDEFRNQYSDEEQVHMIRVLLRLQIRNFQKLLLRVERTSQTVANQARASKVKSMMVRLSKAGGDIEGALRVVFQALSIG</sequence>
<dbReference type="InterPro" id="IPR036864">
    <property type="entry name" value="Zn2-C6_fun-type_DNA-bd_sf"/>
</dbReference>
<dbReference type="AlphaFoldDB" id="Q2GMQ9"/>
<dbReference type="InterPro" id="IPR001138">
    <property type="entry name" value="Zn2Cys6_DnaBD"/>
</dbReference>
<keyword evidence="5" id="KW-1185">Reference proteome</keyword>
<feature type="region of interest" description="Disordered" evidence="2">
    <location>
        <begin position="73"/>
        <end position="179"/>
    </location>
</feature>
<evidence type="ECO:0000313" key="4">
    <source>
        <dbReference type="EMBL" id="EAQ82927.1"/>
    </source>
</evidence>
<dbReference type="InParanoid" id="Q2GMQ9"/>
<evidence type="ECO:0000256" key="1">
    <source>
        <dbReference type="ARBA" id="ARBA00023242"/>
    </source>
</evidence>
<dbReference type="Proteomes" id="UP000001056">
    <property type="component" value="Unassembled WGS sequence"/>
</dbReference>
<dbReference type="EMBL" id="CH408036">
    <property type="protein sequence ID" value="EAQ82927.1"/>
    <property type="molecule type" value="Genomic_DNA"/>
</dbReference>
<dbReference type="GO" id="GO:0000981">
    <property type="term" value="F:DNA-binding transcription factor activity, RNA polymerase II-specific"/>
    <property type="evidence" value="ECO:0007669"/>
    <property type="project" value="InterPro"/>
</dbReference>
<dbReference type="CDD" id="cd00067">
    <property type="entry name" value="GAL4"/>
    <property type="match status" value="1"/>
</dbReference>
<dbReference type="SMART" id="SM00066">
    <property type="entry name" value="GAL4"/>
    <property type="match status" value="1"/>
</dbReference>
<keyword evidence="1" id="KW-0539">Nucleus</keyword>
<feature type="region of interest" description="Disordered" evidence="2">
    <location>
        <begin position="393"/>
        <end position="427"/>
    </location>
</feature>
<name>Q2GMQ9_CHAGB</name>
<dbReference type="OMA" id="ENLTECA"/>
<evidence type="ECO:0000259" key="3">
    <source>
        <dbReference type="PROSITE" id="PS50048"/>
    </source>
</evidence>
<feature type="compositionally biased region" description="Polar residues" evidence="2">
    <location>
        <begin position="215"/>
        <end position="234"/>
    </location>
</feature>
<feature type="region of interest" description="Disordered" evidence="2">
    <location>
        <begin position="201"/>
        <end position="239"/>
    </location>
</feature>
<dbReference type="GO" id="GO:0008270">
    <property type="term" value="F:zinc ion binding"/>
    <property type="evidence" value="ECO:0007669"/>
    <property type="project" value="InterPro"/>
</dbReference>
<dbReference type="RefSeq" id="XP_001226012.1">
    <property type="nucleotide sequence ID" value="XM_001226011.1"/>
</dbReference>
<dbReference type="PROSITE" id="PS50048">
    <property type="entry name" value="ZN2_CY6_FUNGAL_2"/>
    <property type="match status" value="1"/>
</dbReference>
<dbReference type="eggNOG" id="ENOG502R67I">
    <property type="taxonomic scope" value="Eukaryota"/>
</dbReference>
<dbReference type="GeneID" id="4397214"/>
<dbReference type="STRING" id="306901.Q2GMQ9"/>
<feature type="compositionally biased region" description="Low complexity" evidence="2">
    <location>
        <begin position="396"/>
        <end position="410"/>
    </location>
</feature>
<dbReference type="SUPFAM" id="SSF57701">
    <property type="entry name" value="Zn2/Cys6 DNA-binding domain"/>
    <property type="match status" value="1"/>
</dbReference>
<accession>Q2GMQ9</accession>
<dbReference type="VEuPathDB" id="FungiDB:CHGG_10745"/>
<protein>
    <recommendedName>
        <fullName evidence="3">Zn(2)-C6 fungal-type domain-containing protein</fullName>
    </recommendedName>
</protein>
<dbReference type="Gene3D" id="4.10.240.10">
    <property type="entry name" value="Zn(2)-C6 fungal-type DNA-binding domain"/>
    <property type="match status" value="1"/>
</dbReference>
<feature type="domain" description="Zn(2)-C6 fungal-type" evidence="3">
    <location>
        <begin position="42"/>
        <end position="72"/>
    </location>
</feature>
<feature type="compositionally biased region" description="Low complexity" evidence="2">
    <location>
        <begin position="124"/>
        <end position="166"/>
    </location>
</feature>
<evidence type="ECO:0000256" key="2">
    <source>
        <dbReference type="SAM" id="MobiDB-lite"/>
    </source>
</evidence>